<dbReference type="SMART" id="SM00240">
    <property type="entry name" value="FHA"/>
    <property type="match status" value="1"/>
</dbReference>
<dbReference type="SUPFAM" id="SSF55781">
    <property type="entry name" value="GAF domain-like"/>
    <property type="match status" value="1"/>
</dbReference>
<dbReference type="Pfam" id="PF01590">
    <property type="entry name" value="GAF"/>
    <property type="match status" value="1"/>
</dbReference>
<reference evidence="3 4" key="1">
    <citation type="submission" date="2018-05" db="EMBL/GenBank/DDBJ databases">
        <title>A metagenomic window into the 2 km-deep terrestrial subsurface aquifer revealed taxonomically and functionally diverse microbial community comprising novel uncultured bacterial lineages.</title>
        <authorList>
            <person name="Kadnikov V.V."/>
            <person name="Mardanov A.V."/>
            <person name="Beletsky A.V."/>
            <person name="Banks D."/>
            <person name="Pimenov N.V."/>
            <person name="Frank Y.A."/>
            <person name="Karnachuk O.V."/>
            <person name="Ravin N.V."/>
        </authorList>
    </citation>
    <scope>NUCLEOTIDE SEQUENCE [LARGE SCALE GENOMIC DNA]</scope>
    <source>
        <strain evidence="3">BY</strain>
    </source>
</reference>
<sequence>MAKLLVISNGGVQEVQLGQELTIGRAYSNLLRLDGDEVSRVHAIIYRRENDYLLRDLDSKNGVWLNGQRVSVSLVVPGDEIQIGNYLLVFDPPPSFDVAEFMRRHKIEGSAPAVNLSPQPTPIAASESPSREDTGDRFDTSLHFVPPELEQVFFPLPEIESQTQTDALPMSANFQIDLVRALRCLTPGEDDSPPQATILYQQVLRGALAATKADRGVLVLREPEAEALTLGAILPRDRDVSVNRVVLRAVLREHCAVLCNDALNDPRFQKTETVHKEKITSLIAHPLMRGKNAVGLLYLDTQERPHMFRRDHLQILHFLARIAVLAMDHRHMDLPKGK</sequence>
<dbReference type="InterPro" id="IPR008984">
    <property type="entry name" value="SMAD_FHA_dom_sf"/>
</dbReference>
<feature type="domain" description="FHA" evidence="2">
    <location>
        <begin position="21"/>
        <end position="70"/>
    </location>
</feature>
<dbReference type="Pfam" id="PF00498">
    <property type="entry name" value="FHA"/>
    <property type="match status" value="1"/>
</dbReference>
<name>A0A2Z4Y992_SUMC1</name>
<dbReference type="CDD" id="cd00060">
    <property type="entry name" value="FHA"/>
    <property type="match status" value="1"/>
</dbReference>
<dbReference type="SMART" id="SM00065">
    <property type="entry name" value="GAF"/>
    <property type="match status" value="1"/>
</dbReference>
<evidence type="ECO:0000313" key="4">
    <source>
        <dbReference type="Proteomes" id="UP000262583"/>
    </source>
</evidence>
<proteinExistence type="predicted"/>
<dbReference type="InterPro" id="IPR003018">
    <property type="entry name" value="GAF"/>
</dbReference>
<dbReference type="Gene3D" id="2.60.200.20">
    <property type="match status" value="1"/>
</dbReference>
<dbReference type="InterPro" id="IPR029016">
    <property type="entry name" value="GAF-like_dom_sf"/>
</dbReference>
<organism evidence="3 4">
    <name type="scientific">Sumerlaea chitinivorans</name>
    <dbReference type="NCBI Taxonomy" id="2250252"/>
    <lineage>
        <taxon>Bacteria</taxon>
        <taxon>Candidatus Sumerlaeota</taxon>
        <taxon>Candidatus Sumerlaeia</taxon>
        <taxon>Candidatus Sumerlaeales</taxon>
        <taxon>Candidatus Sumerlaeaceae</taxon>
        <taxon>Candidatus Sumerlaea</taxon>
    </lineage>
</organism>
<protein>
    <submittedName>
        <fullName evidence="3">Serine phosphatase</fullName>
    </submittedName>
</protein>
<evidence type="ECO:0000256" key="1">
    <source>
        <dbReference type="SAM" id="MobiDB-lite"/>
    </source>
</evidence>
<evidence type="ECO:0000259" key="2">
    <source>
        <dbReference type="PROSITE" id="PS50006"/>
    </source>
</evidence>
<feature type="compositionally biased region" description="Basic and acidic residues" evidence="1">
    <location>
        <begin position="129"/>
        <end position="138"/>
    </location>
</feature>
<dbReference type="Gene3D" id="3.30.450.40">
    <property type="match status" value="1"/>
</dbReference>
<dbReference type="SUPFAM" id="SSF49879">
    <property type="entry name" value="SMAD/FHA domain"/>
    <property type="match status" value="1"/>
</dbReference>
<dbReference type="EMBL" id="CP030759">
    <property type="protein sequence ID" value="AXA37003.1"/>
    <property type="molecule type" value="Genomic_DNA"/>
</dbReference>
<gene>
    <name evidence="3" type="ORF">BRCON_2226</name>
</gene>
<accession>A0A2Z4Y992</accession>
<feature type="region of interest" description="Disordered" evidence="1">
    <location>
        <begin position="110"/>
        <end position="138"/>
    </location>
</feature>
<dbReference type="KEGG" id="schv:BRCON_2226"/>
<dbReference type="Proteomes" id="UP000262583">
    <property type="component" value="Chromosome"/>
</dbReference>
<dbReference type="PROSITE" id="PS50006">
    <property type="entry name" value="FHA_DOMAIN"/>
    <property type="match status" value="1"/>
</dbReference>
<evidence type="ECO:0000313" key="3">
    <source>
        <dbReference type="EMBL" id="AXA37003.1"/>
    </source>
</evidence>
<dbReference type="AlphaFoldDB" id="A0A2Z4Y992"/>
<dbReference type="InterPro" id="IPR000253">
    <property type="entry name" value="FHA_dom"/>
</dbReference>